<organism evidence="1 2">
    <name type="scientific">Trachymyrmex cornetzi</name>
    <dbReference type="NCBI Taxonomy" id="471704"/>
    <lineage>
        <taxon>Eukaryota</taxon>
        <taxon>Metazoa</taxon>
        <taxon>Ecdysozoa</taxon>
        <taxon>Arthropoda</taxon>
        <taxon>Hexapoda</taxon>
        <taxon>Insecta</taxon>
        <taxon>Pterygota</taxon>
        <taxon>Neoptera</taxon>
        <taxon>Endopterygota</taxon>
        <taxon>Hymenoptera</taxon>
        <taxon>Apocrita</taxon>
        <taxon>Aculeata</taxon>
        <taxon>Formicoidea</taxon>
        <taxon>Formicidae</taxon>
        <taxon>Myrmicinae</taxon>
        <taxon>Trachymyrmex</taxon>
    </lineage>
</organism>
<dbReference type="EMBL" id="KQ979039">
    <property type="protein sequence ID" value="KYN23426.1"/>
    <property type="molecule type" value="Genomic_DNA"/>
</dbReference>
<keyword evidence="2" id="KW-1185">Reference proteome</keyword>
<proteinExistence type="predicted"/>
<accession>A0A195EE93</accession>
<dbReference type="AlphaFoldDB" id="A0A195EE93"/>
<evidence type="ECO:0000313" key="1">
    <source>
        <dbReference type="EMBL" id="KYN23426.1"/>
    </source>
</evidence>
<sequence>MEMRNVVEVVRRWCHEKVWYVRKGLPKIMTADKTNPSPVSLLIRPKCNFIIEPMLITYRGLLLTY</sequence>
<dbReference type="Proteomes" id="UP000078492">
    <property type="component" value="Unassembled WGS sequence"/>
</dbReference>
<protein>
    <submittedName>
        <fullName evidence="1">Uncharacterized protein</fullName>
    </submittedName>
</protein>
<name>A0A195EE93_9HYME</name>
<reference evidence="1 2" key="1">
    <citation type="submission" date="2015-09" db="EMBL/GenBank/DDBJ databases">
        <title>Trachymyrmex cornetzi WGS genome.</title>
        <authorList>
            <person name="Nygaard S."/>
            <person name="Hu H."/>
            <person name="Boomsma J."/>
            <person name="Zhang G."/>
        </authorList>
    </citation>
    <scope>NUCLEOTIDE SEQUENCE [LARGE SCALE GENOMIC DNA]</scope>
    <source>
        <strain evidence="1">Tcor2-1</strain>
        <tissue evidence="1">Whole body</tissue>
    </source>
</reference>
<evidence type="ECO:0000313" key="2">
    <source>
        <dbReference type="Proteomes" id="UP000078492"/>
    </source>
</evidence>
<gene>
    <name evidence="1" type="ORF">ALC57_04300</name>
</gene>